<dbReference type="AlphaFoldDB" id="A0A8J6HTW5"/>
<proteinExistence type="predicted"/>
<dbReference type="EMBL" id="JABDTM020010950">
    <property type="protein sequence ID" value="KAH0820739.1"/>
    <property type="molecule type" value="Genomic_DNA"/>
</dbReference>
<protein>
    <submittedName>
        <fullName evidence="1">Uncharacterized protein</fullName>
    </submittedName>
</protein>
<reference evidence="1" key="2">
    <citation type="submission" date="2021-08" db="EMBL/GenBank/DDBJ databases">
        <authorList>
            <person name="Eriksson T."/>
        </authorList>
    </citation>
    <scope>NUCLEOTIDE SEQUENCE</scope>
    <source>
        <strain evidence="1">Stoneville</strain>
        <tissue evidence="1">Whole head</tissue>
    </source>
</reference>
<sequence length="329" mass="38248">MVDGSVRRWTQTSPKNLNMNSSDDNVFVRIMYFLDEMISRTWNMPASFCEVMYCSSIVDVAPQKYNETEGLLQENARRMVALPVLNYHVFRHRPYQATSILLLVSNKRVEIALPDSVDATTKYVNRILNVSVIGHHPDDGRRESSICPSSRKRECAFRATSRTINLKGKPLSAQHVLKVVMTFQADPKEDRLDGLWVDTVLIHGEALSNADAARRLYMERFPSRQVSCARTFVKETEAVQDLAASWTWSLKFCKLLKKNRMLVADDLHYEWTFPVLQFGERCTNMRLHPYHLQRVQHLKPEDPPRRIAFCQWLLQVVMEQFYGQLVHRT</sequence>
<name>A0A8J6HTW5_TENMO</name>
<evidence type="ECO:0000313" key="2">
    <source>
        <dbReference type="Proteomes" id="UP000719412"/>
    </source>
</evidence>
<keyword evidence="2" id="KW-1185">Reference proteome</keyword>
<gene>
    <name evidence="1" type="ORF">GEV33_002052</name>
</gene>
<evidence type="ECO:0000313" key="1">
    <source>
        <dbReference type="EMBL" id="KAH0820739.1"/>
    </source>
</evidence>
<comment type="caution">
    <text evidence="1">The sequence shown here is derived from an EMBL/GenBank/DDBJ whole genome shotgun (WGS) entry which is preliminary data.</text>
</comment>
<accession>A0A8J6HTW5</accession>
<dbReference type="Proteomes" id="UP000719412">
    <property type="component" value="Unassembled WGS sequence"/>
</dbReference>
<organism evidence="1 2">
    <name type="scientific">Tenebrio molitor</name>
    <name type="common">Yellow mealworm beetle</name>
    <dbReference type="NCBI Taxonomy" id="7067"/>
    <lineage>
        <taxon>Eukaryota</taxon>
        <taxon>Metazoa</taxon>
        <taxon>Ecdysozoa</taxon>
        <taxon>Arthropoda</taxon>
        <taxon>Hexapoda</taxon>
        <taxon>Insecta</taxon>
        <taxon>Pterygota</taxon>
        <taxon>Neoptera</taxon>
        <taxon>Endopterygota</taxon>
        <taxon>Coleoptera</taxon>
        <taxon>Polyphaga</taxon>
        <taxon>Cucujiformia</taxon>
        <taxon>Tenebrionidae</taxon>
        <taxon>Tenebrio</taxon>
    </lineage>
</organism>
<reference evidence="1" key="1">
    <citation type="journal article" date="2020" name="J Insects Food Feed">
        <title>The yellow mealworm (Tenebrio molitor) genome: a resource for the emerging insects as food and feed industry.</title>
        <authorList>
            <person name="Eriksson T."/>
            <person name="Andere A."/>
            <person name="Kelstrup H."/>
            <person name="Emery V."/>
            <person name="Picard C."/>
        </authorList>
    </citation>
    <scope>NUCLEOTIDE SEQUENCE</scope>
    <source>
        <strain evidence="1">Stoneville</strain>
        <tissue evidence="1">Whole head</tissue>
    </source>
</reference>